<feature type="compositionally biased region" description="Polar residues" evidence="1">
    <location>
        <begin position="148"/>
        <end position="157"/>
    </location>
</feature>
<comment type="caution">
    <text evidence="2">The sequence shown here is derived from an EMBL/GenBank/DDBJ whole genome shotgun (WGS) entry which is preliminary data.</text>
</comment>
<evidence type="ECO:0000313" key="2">
    <source>
        <dbReference type="EMBL" id="NMQ20996.1"/>
    </source>
</evidence>
<protein>
    <submittedName>
        <fullName evidence="2">Uncharacterized protein</fullName>
    </submittedName>
</protein>
<gene>
    <name evidence="2" type="ORF">E4P82_18455</name>
</gene>
<proteinExistence type="predicted"/>
<feature type="region of interest" description="Disordered" evidence="1">
    <location>
        <begin position="144"/>
        <end position="163"/>
    </location>
</feature>
<evidence type="ECO:0000256" key="1">
    <source>
        <dbReference type="SAM" id="MobiDB-lite"/>
    </source>
</evidence>
<dbReference type="RefSeq" id="WP_169250264.1">
    <property type="nucleotide sequence ID" value="NZ_SPMZ01000072.1"/>
</dbReference>
<reference evidence="2 3" key="1">
    <citation type="submission" date="2019-03" db="EMBL/GenBank/DDBJ databases">
        <title>Metabolic reconstructions from genomes of highly enriched 'Candidatus Accumulibacter' and 'Candidatus Competibacter' bioreactor populations.</title>
        <authorList>
            <person name="Annavajhala M.K."/>
            <person name="Welles L."/>
            <person name="Abbas B."/>
            <person name="Sorokin D."/>
            <person name="Park H."/>
            <person name="Van Loosdrecht M."/>
            <person name="Chandran K."/>
        </authorList>
    </citation>
    <scope>NUCLEOTIDE SEQUENCE [LARGE SCALE GENOMIC DNA]</scope>
    <source>
        <strain evidence="2 3">SBR_G</strain>
    </source>
</reference>
<name>A0ABX1TNM8_9GAMM</name>
<dbReference type="Proteomes" id="UP000760480">
    <property type="component" value="Unassembled WGS sequence"/>
</dbReference>
<keyword evidence="3" id="KW-1185">Reference proteome</keyword>
<accession>A0ABX1TNM8</accession>
<organism evidence="2 3">
    <name type="scientific">Candidatus Competibacter phosphatis</name>
    <dbReference type="NCBI Taxonomy" id="221280"/>
    <lineage>
        <taxon>Bacteria</taxon>
        <taxon>Pseudomonadati</taxon>
        <taxon>Pseudomonadota</taxon>
        <taxon>Gammaproteobacteria</taxon>
        <taxon>Candidatus Competibacteraceae</taxon>
        <taxon>Candidatus Competibacter</taxon>
    </lineage>
</organism>
<sequence>MLMVLAAGENGDFRHIHAFANYPRPERFALPRILGKVGYQLTEDQIELTVDAIQNPRDPANMSGTLSLELWALTAPYAGGAFDGIPLAGVVIGSLPGQGQQFDLRTTAHRVPTPPGSWSLVLMLREWTLAGYVTRDYANFETPYTGEAPQTSKSVQVTVAPEASPVVAPEAEAPAPAADTTSSQQHPNEETDPVQPSETQNPVGSVDQTEIVDPPRAKDSGTSLFGRFWKWFGL</sequence>
<dbReference type="EMBL" id="SPMZ01000072">
    <property type="protein sequence ID" value="NMQ20996.1"/>
    <property type="molecule type" value="Genomic_DNA"/>
</dbReference>
<feature type="region of interest" description="Disordered" evidence="1">
    <location>
        <begin position="171"/>
        <end position="222"/>
    </location>
</feature>
<evidence type="ECO:0000313" key="3">
    <source>
        <dbReference type="Proteomes" id="UP000760480"/>
    </source>
</evidence>
<feature type="compositionally biased region" description="Polar residues" evidence="1">
    <location>
        <begin position="194"/>
        <end position="208"/>
    </location>
</feature>